<accession>A0A1M6NSM8</accession>
<feature type="domain" description="Aminoglycoside phosphotransferase" evidence="1">
    <location>
        <begin position="86"/>
        <end position="172"/>
    </location>
</feature>
<dbReference type="OrthoDB" id="9797603at2"/>
<dbReference type="Gene3D" id="3.90.1200.10">
    <property type="match status" value="1"/>
</dbReference>
<dbReference type="EMBL" id="FQZK01000012">
    <property type="protein sequence ID" value="SHJ98686.1"/>
    <property type="molecule type" value="Genomic_DNA"/>
</dbReference>
<dbReference type="STRING" id="758803.SAMN05421803_11284"/>
<name>A0A1M6NSM8_9ACTN</name>
<sequence>MTPQTPLASGRDADVFALDGDRVLRRNRDGRSPAAEAAVMAHVTGHGFPAPRVHAVDGADLVMDRLHGPTLLGAMLTGGVDAAEAGRVTAGLQDRLHALPAPGGGALLHLDLHPDNIVMTAAGPVLIDWTNAREGEADLDVAMTALILAQVSLAGVFPPPVPALAAAGLDGFLAHTGGDPVRLLDGAVGLRAGDPNLAPQEEAVLAGAADRVRERAAAVPPAD</sequence>
<protein>
    <submittedName>
        <fullName evidence="2">tRNA A-37 threonylcarbamoyl transferase component Bud32</fullName>
    </submittedName>
</protein>
<dbReference type="Pfam" id="PF01636">
    <property type="entry name" value="APH"/>
    <property type="match status" value="1"/>
</dbReference>
<organism evidence="2 3">
    <name type="scientific">Nocardiopsis flavescens</name>
    <dbReference type="NCBI Taxonomy" id="758803"/>
    <lineage>
        <taxon>Bacteria</taxon>
        <taxon>Bacillati</taxon>
        <taxon>Actinomycetota</taxon>
        <taxon>Actinomycetes</taxon>
        <taxon>Streptosporangiales</taxon>
        <taxon>Nocardiopsidaceae</taxon>
        <taxon>Nocardiopsis</taxon>
    </lineage>
</organism>
<dbReference type="InterPro" id="IPR011009">
    <property type="entry name" value="Kinase-like_dom_sf"/>
</dbReference>
<dbReference type="Proteomes" id="UP000184452">
    <property type="component" value="Unassembled WGS sequence"/>
</dbReference>
<evidence type="ECO:0000313" key="2">
    <source>
        <dbReference type="EMBL" id="SHJ98686.1"/>
    </source>
</evidence>
<evidence type="ECO:0000313" key="3">
    <source>
        <dbReference type="Proteomes" id="UP000184452"/>
    </source>
</evidence>
<dbReference type="SUPFAM" id="SSF56112">
    <property type="entry name" value="Protein kinase-like (PK-like)"/>
    <property type="match status" value="1"/>
</dbReference>
<evidence type="ECO:0000259" key="1">
    <source>
        <dbReference type="Pfam" id="PF01636"/>
    </source>
</evidence>
<keyword evidence="2" id="KW-0808">Transferase</keyword>
<dbReference type="AlphaFoldDB" id="A0A1M6NSM8"/>
<dbReference type="GO" id="GO:0016740">
    <property type="term" value="F:transferase activity"/>
    <property type="evidence" value="ECO:0007669"/>
    <property type="project" value="UniProtKB-KW"/>
</dbReference>
<proteinExistence type="predicted"/>
<gene>
    <name evidence="2" type="ORF">SAMN05421803_11284</name>
</gene>
<reference evidence="2 3" key="1">
    <citation type="submission" date="2016-11" db="EMBL/GenBank/DDBJ databases">
        <authorList>
            <person name="Jaros S."/>
            <person name="Januszkiewicz K."/>
            <person name="Wedrychowicz H."/>
        </authorList>
    </citation>
    <scope>NUCLEOTIDE SEQUENCE [LARGE SCALE GENOMIC DNA]</scope>
    <source>
        <strain evidence="2 3">CGMCC 4.5723</strain>
    </source>
</reference>
<dbReference type="InterPro" id="IPR002575">
    <property type="entry name" value="Aminoglycoside_PTrfase"/>
</dbReference>
<keyword evidence="3" id="KW-1185">Reference proteome</keyword>
<dbReference type="RefSeq" id="WP_073380770.1">
    <property type="nucleotide sequence ID" value="NZ_FQZK01000012.1"/>
</dbReference>